<comment type="cofactor">
    <cofactor evidence="1">
        <name>FAD</name>
        <dbReference type="ChEBI" id="CHEBI:57692"/>
    </cofactor>
</comment>
<dbReference type="PROSITE" id="PS51318">
    <property type="entry name" value="TAT"/>
    <property type="match status" value="1"/>
</dbReference>
<feature type="signal peptide" evidence="5">
    <location>
        <begin position="1"/>
        <end position="26"/>
    </location>
</feature>
<dbReference type="PANTHER" id="PTHR43400">
    <property type="entry name" value="FUMARATE REDUCTASE"/>
    <property type="match status" value="1"/>
</dbReference>
<gene>
    <name evidence="7" type="ORF">D1639_00940</name>
</gene>
<organism evidence="7">
    <name type="scientific">Muribaculaceae bacterium Z82</name>
    <dbReference type="NCBI Taxonomy" id="2304548"/>
    <lineage>
        <taxon>Bacteria</taxon>
        <taxon>Pseudomonadati</taxon>
        <taxon>Bacteroidota</taxon>
        <taxon>Bacteroidia</taxon>
        <taxon>Bacteroidales</taxon>
        <taxon>Muribaculaceae</taxon>
    </lineage>
</organism>
<comment type="caution">
    <text evidence="7">The sequence shown here is derived from an EMBL/GenBank/DDBJ whole genome shotgun (WGS) entry which is preliminary data.</text>
</comment>
<keyword evidence="2" id="KW-0285">Flavoprotein</keyword>
<proteinExistence type="predicted"/>
<protein>
    <submittedName>
        <fullName evidence="7">FAD-dependent oxidoreductase</fullName>
    </submittedName>
</protein>
<dbReference type="InterPro" id="IPR003953">
    <property type="entry name" value="FAD-dep_OxRdtase_2_FAD-bd"/>
</dbReference>
<dbReference type="SUPFAM" id="SSF51905">
    <property type="entry name" value="FAD/NAD(P)-binding domain"/>
    <property type="match status" value="1"/>
</dbReference>
<dbReference type="GO" id="GO:0008202">
    <property type="term" value="P:steroid metabolic process"/>
    <property type="evidence" value="ECO:0007669"/>
    <property type="project" value="UniProtKB-ARBA"/>
</dbReference>
<evidence type="ECO:0000256" key="2">
    <source>
        <dbReference type="ARBA" id="ARBA00022630"/>
    </source>
</evidence>
<dbReference type="InterPro" id="IPR036188">
    <property type="entry name" value="FAD/NAD-bd_sf"/>
</dbReference>
<accession>A0A7C9N9J5</accession>
<sequence length="563" mass="60583">MTGNMNRRSFLKGTALAIGASAAVGALSGCATGPQPVAQAEAALPEGFTAEDFEASAAEYEPISDFSDEKTYDVVVVGAGTAGLPAVLTALEEGATVACLQKEPTTISQGNNSSGMILEESTENAVNKWMQAYRKAVQYRTNLAQLQFFALHSGETLCWLDKMAEEVGYPACTYNDTTRTYEEEVASFRRHTFGEKPENHGKLIEALAGLAEQRGADFFYSTPGVQLLMEDGACVGVVGKAQDGYIKFNATQAVIVATGDYQNNESLVRRYSPDAVPFARKQVNKTGDGILMCALAGGWMSHVGHAKQFHDMDSAPKPIAELPFLAVDMNGERFMNEDIPMISWNLTLSEKNTAGDDPGVFCRIFDSSYPEKIATWGGTAPKPEALEKYIPGLVENPKGVYPDLVNTHRCDTLDELAGELGIPADNLKASVARFNEMCAKGKDTDFGLDERFLQPIDTPPYWGVSQWVRVSAICSGLVVDGNYQVVDRERNPIPGLYAVGFCAGELCGNHDWIYTDGMAAGSCFTSGRYATIHAITGALSPAKPVAWDEVKGLYADAPKAVGA</sequence>
<dbReference type="InterPro" id="IPR006311">
    <property type="entry name" value="TAT_signal"/>
</dbReference>
<dbReference type="PROSITE" id="PS51257">
    <property type="entry name" value="PROKAR_LIPOPROTEIN"/>
    <property type="match status" value="1"/>
</dbReference>
<dbReference type="Gene3D" id="3.50.50.60">
    <property type="entry name" value="FAD/NAD(P)-binding domain"/>
    <property type="match status" value="2"/>
</dbReference>
<evidence type="ECO:0000256" key="1">
    <source>
        <dbReference type="ARBA" id="ARBA00001974"/>
    </source>
</evidence>
<dbReference type="PANTHER" id="PTHR43400:SF10">
    <property type="entry name" value="3-OXOSTEROID 1-DEHYDROGENASE"/>
    <property type="match status" value="1"/>
</dbReference>
<dbReference type="InterPro" id="IPR050315">
    <property type="entry name" value="FAD-oxidoreductase_2"/>
</dbReference>
<evidence type="ECO:0000256" key="5">
    <source>
        <dbReference type="SAM" id="SignalP"/>
    </source>
</evidence>
<name>A0A7C9N9J5_9BACT</name>
<dbReference type="AlphaFoldDB" id="A0A7C9N9J5"/>
<dbReference type="Gene3D" id="3.90.700.10">
    <property type="entry name" value="Succinate dehydrogenase/fumarate reductase flavoprotein, catalytic domain"/>
    <property type="match status" value="1"/>
</dbReference>
<dbReference type="EMBL" id="QWKH01000003">
    <property type="protein sequence ID" value="NBI33624.1"/>
    <property type="molecule type" value="Genomic_DNA"/>
</dbReference>
<dbReference type="SUPFAM" id="SSF56425">
    <property type="entry name" value="Succinate dehydrogenase/fumarate reductase flavoprotein, catalytic domain"/>
    <property type="match status" value="1"/>
</dbReference>
<dbReference type="InterPro" id="IPR019546">
    <property type="entry name" value="TAT_signal_bac_arc"/>
</dbReference>
<feature type="chain" id="PRO_5028995271" evidence="5">
    <location>
        <begin position="27"/>
        <end position="563"/>
    </location>
</feature>
<dbReference type="InterPro" id="IPR027477">
    <property type="entry name" value="Succ_DH/fumarate_Rdtase_cat_sf"/>
</dbReference>
<evidence type="ECO:0000259" key="6">
    <source>
        <dbReference type="Pfam" id="PF00890"/>
    </source>
</evidence>
<keyword evidence="5" id="KW-0732">Signal</keyword>
<reference evidence="7" key="1">
    <citation type="submission" date="2018-08" db="EMBL/GenBank/DDBJ databases">
        <title>Murine metabolic-syndrome-specific gut microbial biobank.</title>
        <authorList>
            <person name="Liu C."/>
        </authorList>
    </citation>
    <scope>NUCLEOTIDE SEQUENCE [LARGE SCALE GENOMIC DNA]</scope>
    <source>
        <strain evidence="7">Z82</strain>
    </source>
</reference>
<evidence type="ECO:0000256" key="4">
    <source>
        <dbReference type="ARBA" id="ARBA00023002"/>
    </source>
</evidence>
<evidence type="ECO:0000313" key="7">
    <source>
        <dbReference type="EMBL" id="NBI33624.1"/>
    </source>
</evidence>
<dbReference type="GO" id="GO:0016491">
    <property type="term" value="F:oxidoreductase activity"/>
    <property type="evidence" value="ECO:0007669"/>
    <property type="project" value="UniProtKB-KW"/>
</dbReference>
<dbReference type="NCBIfam" id="TIGR01409">
    <property type="entry name" value="TAT_signal_seq"/>
    <property type="match status" value="1"/>
</dbReference>
<dbReference type="PRINTS" id="PR00411">
    <property type="entry name" value="PNDRDTASEI"/>
</dbReference>
<dbReference type="Pfam" id="PF00890">
    <property type="entry name" value="FAD_binding_2"/>
    <property type="match status" value="1"/>
</dbReference>
<keyword evidence="4" id="KW-0560">Oxidoreductase</keyword>
<keyword evidence="3" id="KW-0274">FAD</keyword>
<evidence type="ECO:0000256" key="3">
    <source>
        <dbReference type="ARBA" id="ARBA00022827"/>
    </source>
</evidence>
<feature type="domain" description="FAD-dependent oxidoreductase 2 FAD-binding" evidence="6">
    <location>
        <begin position="73"/>
        <end position="504"/>
    </location>
</feature>